<dbReference type="EMBL" id="KB535020">
    <property type="protein sequence ID" value="EMP33875.1"/>
    <property type="molecule type" value="Genomic_DNA"/>
</dbReference>
<accession>M7BE84</accession>
<dbReference type="Proteomes" id="UP000031443">
    <property type="component" value="Unassembled WGS sequence"/>
</dbReference>
<keyword evidence="3" id="KW-1185">Reference proteome</keyword>
<name>M7BE84_CHEMY</name>
<feature type="chain" id="PRO_5004080021" evidence="1">
    <location>
        <begin position="18"/>
        <end position="62"/>
    </location>
</feature>
<gene>
    <name evidence="2" type="ORF">UY3_08958</name>
</gene>
<evidence type="ECO:0000313" key="2">
    <source>
        <dbReference type="EMBL" id="EMP33875.1"/>
    </source>
</evidence>
<proteinExistence type="predicted"/>
<organism evidence="2 3">
    <name type="scientific">Chelonia mydas</name>
    <name type="common">Green sea-turtle</name>
    <name type="synonym">Chelonia agassizi</name>
    <dbReference type="NCBI Taxonomy" id="8469"/>
    <lineage>
        <taxon>Eukaryota</taxon>
        <taxon>Metazoa</taxon>
        <taxon>Chordata</taxon>
        <taxon>Craniata</taxon>
        <taxon>Vertebrata</taxon>
        <taxon>Euteleostomi</taxon>
        <taxon>Archelosauria</taxon>
        <taxon>Testudinata</taxon>
        <taxon>Testudines</taxon>
        <taxon>Cryptodira</taxon>
        <taxon>Durocryptodira</taxon>
        <taxon>Americhelydia</taxon>
        <taxon>Chelonioidea</taxon>
        <taxon>Cheloniidae</taxon>
        <taxon>Chelonia</taxon>
    </lineage>
</organism>
<evidence type="ECO:0000313" key="3">
    <source>
        <dbReference type="Proteomes" id="UP000031443"/>
    </source>
</evidence>
<feature type="signal peptide" evidence="1">
    <location>
        <begin position="1"/>
        <end position="17"/>
    </location>
</feature>
<sequence>MLLLLLSLDSLVRLRSSRKPTAGRTTSGSFLELFQSNPTYCPQQQGKEPQSALAVYKTMELV</sequence>
<keyword evidence="1" id="KW-0732">Signal</keyword>
<reference evidence="3" key="1">
    <citation type="journal article" date="2013" name="Nat. Genet.">
        <title>The draft genomes of soft-shell turtle and green sea turtle yield insights into the development and evolution of the turtle-specific body plan.</title>
        <authorList>
            <person name="Wang Z."/>
            <person name="Pascual-Anaya J."/>
            <person name="Zadissa A."/>
            <person name="Li W."/>
            <person name="Niimura Y."/>
            <person name="Huang Z."/>
            <person name="Li C."/>
            <person name="White S."/>
            <person name="Xiong Z."/>
            <person name="Fang D."/>
            <person name="Wang B."/>
            <person name="Ming Y."/>
            <person name="Chen Y."/>
            <person name="Zheng Y."/>
            <person name="Kuraku S."/>
            <person name="Pignatelli M."/>
            <person name="Herrero J."/>
            <person name="Beal K."/>
            <person name="Nozawa M."/>
            <person name="Li Q."/>
            <person name="Wang J."/>
            <person name="Zhang H."/>
            <person name="Yu L."/>
            <person name="Shigenobu S."/>
            <person name="Wang J."/>
            <person name="Liu J."/>
            <person name="Flicek P."/>
            <person name="Searle S."/>
            <person name="Wang J."/>
            <person name="Kuratani S."/>
            <person name="Yin Y."/>
            <person name="Aken B."/>
            <person name="Zhang G."/>
            <person name="Irie N."/>
        </authorList>
    </citation>
    <scope>NUCLEOTIDE SEQUENCE [LARGE SCALE GENOMIC DNA]</scope>
</reference>
<evidence type="ECO:0000256" key="1">
    <source>
        <dbReference type="SAM" id="SignalP"/>
    </source>
</evidence>
<dbReference type="AlphaFoldDB" id="M7BE84"/>
<protein>
    <submittedName>
        <fullName evidence="2">Uncharacterized protein</fullName>
    </submittedName>
</protein>